<name>A0A6U6BUJ7_GUITH</name>
<evidence type="ECO:0000256" key="5">
    <source>
        <dbReference type="ARBA" id="ARBA00023065"/>
    </source>
</evidence>
<dbReference type="PANTHER" id="PTHR45638:SF11">
    <property type="entry name" value="CYCLIC NUCLEOTIDE-GATED CATION CHANNEL SUBUNIT A"/>
    <property type="match status" value="1"/>
</dbReference>
<dbReference type="PROSITE" id="PS50042">
    <property type="entry name" value="CNMP_BINDING_3"/>
    <property type="match status" value="3"/>
</dbReference>
<keyword evidence="7" id="KW-1071">Ligand-gated ion channel</keyword>
<dbReference type="InterPro" id="IPR050866">
    <property type="entry name" value="CNG_cation_channel"/>
</dbReference>
<evidence type="ECO:0000256" key="3">
    <source>
        <dbReference type="ARBA" id="ARBA00022692"/>
    </source>
</evidence>
<gene>
    <name evidence="11" type="ORF">GTHE00462_LOCUS26508</name>
    <name evidence="12" type="ORF">GTHE00462_LOCUS26509</name>
</gene>
<dbReference type="SMART" id="SM00100">
    <property type="entry name" value="cNMP"/>
    <property type="match status" value="3"/>
</dbReference>
<evidence type="ECO:0000256" key="9">
    <source>
        <dbReference type="SAM" id="MobiDB-lite"/>
    </source>
</evidence>
<dbReference type="SUPFAM" id="SSF51206">
    <property type="entry name" value="cAMP-binding domain-like"/>
    <property type="match status" value="3"/>
</dbReference>
<dbReference type="SUPFAM" id="SSF47459">
    <property type="entry name" value="HLH, helix-loop-helix DNA-binding domain"/>
    <property type="match status" value="1"/>
</dbReference>
<organism evidence="12">
    <name type="scientific">Guillardia theta</name>
    <name type="common">Cryptophyte</name>
    <name type="synonym">Cryptomonas phi</name>
    <dbReference type="NCBI Taxonomy" id="55529"/>
    <lineage>
        <taxon>Eukaryota</taxon>
        <taxon>Cryptophyceae</taxon>
        <taxon>Pyrenomonadales</taxon>
        <taxon>Geminigeraceae</taxon>
        <taxon>Guillardia</taxon>
    </lineage>
</organism>
<evidence type="ECO:0000256" key="2">
    <source>
        <dbReference type="ARBA" id="ARBA00022448"/>
    </source>
</evidence>
<dbReference type="GO" id="GO:0046983">
    <property type="term" value="F:protein dimerization activity"/>
    <property type="evidence" value="ECO:0007669"/>
    <property type="project" value="InterPro"/>
</dbReference>
<dbReference type="InterPro" id="IPR014710">
    <property type="entry name" value="RmlC-like_jellyroll"/>
</dbReference>
<feature type="compositionally biased region" description="Polar residues" evidence="9">
    <location>
        <begin position="482"/>
        <end position="496"/>
    </location>
</feature>
<dbReference type="PROSITE" id="PS00889">
    <property type="entry name" value="CNMP_BINDING_2"/>
    <property type="match status" value="1"/>
</dbReference>
<keyword evidence="4" id="KW-1133">Transmembrane helix</keyword>
<evidence type="ECO:0000256" key="6">
    <source>
        <dbReference type="ARBA" id="ARBA00023136"/>
    </source>
</evidence>
<keyword evidence="2" id="KW-0813">Transport</keyword>
<dbReference type="GO" id="GO:0005221">
    <property type="term" value="F:intracellularly cyclic nucleotide-activated monoatomic cation channel activity"/>
    <property type="evidence" value="ECO:0007669"/>
    <property type="project" value="InterPro"/>
</dbReference>
<dbReference type="InterPro" id="IPR018490">
    <property type="entry name" value="cNMP-bd_dom_sf"/>
</dbReference>
<dbReference type="InterPro" id="IPR000595">
    <property type="entry name" value="cNMP-bd_dom"/>
</dbReference>
<evidence type="ECO:0000256" key="7">
    <source>
        <dbReference type="ARBA" id="ARBA00023286"/>
    </source>
</evidence>
<dbReference type="CDD" id="cd00038">
    <property type="entry name" value="CAP_ED"/>
    <property type="match status" value="3"/>
</dbReference>
<dbReference type="InterPro" id="IPR036638">
    <property type="entry name" value="HLH_DNA-bd_sf"/>
</dbReference>
<feature type="region of interest" description="Disordered" evidence="9">
    <location>
        <begin position="1"/>
        <end position="70"/>
    </location>
</feature>
<evidence type="ECO:0000256" key="4">
    <source>
        <dbReference type="ARBA" id="ARBA00022989"/>
    </source>
</evidence>
<proteinExistence type="predicted"/>
<evidence type="ECO:0000259" key="10">
    <source>
        <dbReference type="PROSITE" id="PS50042"/>
    </source>
</evidence>
<evidence type="ECO:0000256" key="8">
    <source>
        <dbReference type="ARBA" id="ARBA00023303"/>
    </source>
</evidence>
<evidence type="ECO:0000313" key="12">
    <source>
        <dbReference type="EMBL" id="CAE2319808.1"/>
    </source>
</evidence>
<dbReference type="InterPro" id="IPR018488">
    <property type="entry name" value="cNMP-bd_CS"/>
</dbReference>
<dbReference type="Pfam" id="PF00027">
    <property type="entry name" value="cNMP_binding"/>
    <property type="match status" value="3"/>
</dbReference>
<feature type="domain" description="Cyclic nucleotide-binding" evidence="10">
    <location>
        <begin position="627"/>
        <end position="716"/>
    </location>
</feature>
<dbReference type="EMBL" id="HBKN01033996">
    <property type="protein sequence ID" value="CAE2319806.1"/>
    <property type="molecule type" value="Transcribed_RNA"/>
</dbReference>
<protein>
    <recommendedName>
        <fullName evidence="10">Cyclic nucleotide-binding domain-containing protein</fullName>
    </recommendedName>
</protein>
<feature type="compositionally biased region" description="Low complexity" evidence="9">
    <location>
        <begin position="469"/>
        <end position="481"/>
    </location>
</feature>
<dbReference type="EMBL" id="HBKN01033997">
    <property type="protein sequence ID" value="CAE2319808.1"/>
    <property type="molecule type" value="Transcribed_RNA"/>
</dbReference>
<dbReference type="Gene3D" id="2.60.120.10">
    <property type="entry name" value="Jelly Rolls"/>
    <property type="match status" value="3"/>
</dbReference>
<dbReference type="GO" id="GO:0016020">
    <property type="term" value="C:membrane"/>
    <property type="evidence" value="ECO:0007669"/>
    <property type="project" value="UniProtKB-SubCell"/>
</dbReference>
<feature type="region of interest" description="Disordered" evidence="9">
    <location>
        <begin position="448"/>
        <end position="496"/>
    </location>
</feature>
<reference evidence="12" key="1">
    <citation type="submission" date="2021-01" db="EMBL/GenBank/DDBJ databases">
        <authorList>
            <person name="Corre E."/>
            <person name="Pelletier E."/>
            <person name="Niang G."/>
            <person name="Scheremetjew M."/>
            <person name="Finn R."/>
            <person name="Kale V."/>
            <person name="Holt S."/>
            <person name="Cochrane G."/>
            <person name="Meng A."/>
            <person name="Brown T."/>
            <person name="Cohen L."/>
        </authorList>
    </citation>
    <scope>NUCLEOTIDE SEQUENCE</scope>
    <source>
        <strain evidence="12">CCMP 2712</strain>
    </source>
</reference>
<dbReference type="AlphaFoldDB" id="A0A6U6BUJ7"/>
<dbReference type="GO" id="GO:0044877">
    <property type="term" value="F:protein-containing complex binding"/>
    <property type="evidence" value="ECO:0007669"/>
    <property type="project" value="TreeGrafter"/>
</dbReference>
<evidence type="ECO:0000256" key="1">
    <source>
        <dbReference type="ARBA" id="ARBA00004141"/>
    </source>
</evidence>
<keyword evidence="8" id="KW-0407">Ion channel</keyword>
<feature type="domain" description="Cyclic nucleotide-binding" evidence="10">
    <location>
        <begin position="257"/>
        <end position="353"/>
    </location>
</feature>
<dbReference type="PANTHER" id="PTHR45638">
    <property type="entry name" value="CYCLIC NUCLEOTIDE-GATED CATION CHANNEL SUBUNIT A"/>
    <property type="match status" value="1"/>
</dbReference>
<sequence length="969" mass="103562">MSANNSDSNSKDLDGSMGDADTGQDEAGGAGNNKYRRRNVERHLAAERDRRKATKSKLQELDALLPDSSSGPRTLNQCLKVAWEHINGIVKGKQAGGSQENSQAGERSVLSSAMEASPNVGVGVLNREWKFVRANQALTKAVSNGQPLLGVSLLSIVNPSDSQPLADLLSKLSRSTSNGGDKVFINIRFAARAGSALDFNRYYKLDIVSVNVRPNEKVQILLVYFGPSSRYPNVGPQPAPRPQGLSRAEELVNKIPILQGLDPMTLLEVLSMAQTAVLGPGTTIINAGYPPGPMFFLESGKCVVQVRGRQVAMLDAGDCFGEISLLSAEPRTADVITLTQSTVLQLPAVLFLQCAHSNPALMGRLQNLANSRLLRDSGSWSHSTGLPIGMGPALLGVPSRPMQSGGLQQLPQLPVKVEGSLQFQPGGAQPLSFGMQAQGGSFDVKATPEEAPMAQSKAAPSQLGAEPLSSSSSWSNSQSASLQPFGNQPEVSSEVTSQGLVSMIEAGSNWGGGVVRRSSGQVARQDSIIQLIGDIAGEASEPIAGPWASDFADGVLDGGRNNLHNRSRTATPDGAHRSMSWDSFVRGECDFSRHLAPASPTSSHKDGHGGRSEQPPITTERLTRCQMISSCSPSCIADMASRLRSVVAEEGDVLVHQGSPGRSLFFIEQGTCHVIVNGLVVRTLGPGECFGEISLIMTEMATAEVIAMEKCELLELPARDVWVLLPEYPDLYGLLKQQAIDNINRAGICDLSAWGDISPKTSPGREAFEKLLAVLEEPPDIKDLSSLLVPSLFCPFQTIVHAGSSGDSLFFIEHGSVSVINQDREVTRLGSGEFFGEVALMVSHQRTVDVQAITCVELLEIKGPHMWKLLNSSPRLYNLLIRKAMTSISNASGAFDAGFKPLSSSADSSKGGQTTTLDSLITGVMELDKILNEENDLDRAKSCVADLRPLLQMLMRSGYRPEPIAPDDT</sequence>
<comment type="subcellular location">
    <subcellularLocation>
        <location evidence="1">Membrane</location>
        <topology evidence="1">Multi-pass membrane protein</topology>
    </subcellularLocation>
</comment>
<feature type="compositionally biased region" description="Basic and acidic residues" evidence="9">
    <location>
        <begin position="41"/>
        <end position="50"/>
    </location>
</feature>
<evidence type="ECO:0000313" key="11">
    <source>
        <dbReference type="EMBL" id="CAE2319806.1"/>
    </source>
</evidence>
<keyword evidence="6" id="KW-0472">Membrane</keyword>
<keyword evidence="3" id="KW-0812">Transmembrane</keyword>
<accession>A0A6U6BUJ7</accession>
<feature type="domain" description="Cyclic nucleotide-binding" evidence="10">
    <location>
        <begin position="771"/>
        <end position="887"/>
    </location>
</feature>
<feature type="region of interest" description="Disordered" evidence="9">
    <location>
        <begin position="595"/>
        <end position="619"/>
    </location>
</feature>
<keyword evidence="5" id="KW-0406">Ion transport</keyword>